<dbReference type="InterPro" id="IPR013088">
    <property type="entry name" value="Znf_NHR/GATA"/>
</dbReference>
<keyword evidence="5" id="KW-0805">Transcription regulation</keyword>
<reference evidence="12" key="1">
    <citation type="journal article" date="2011" name="Science">
        <title>Clonogenic neoblasts are pluripotent adult stem cells that underlie planarian regeneration.</title>
        <authorList>
            <person name="Wagner D.E."/>
            <person name="Wang I.E."/>
            <person name="Reddien P.W."/>
        </authorList>
    </citation>
    <scope>NUCLEOTIDE SEQUENCE</scope>
    <source>
        <strain evidence="12">CIW4</strain>
    </source>
</reference>
<dbReference type="InterPro" id="IPR000679">
    <property type="entry name" value="Znf_GATA"/>
</dbReference>
<evidence type="ECO:0000256" key="8">
    <source>
        <dbReference type="ARBA" id="ARBA00023242"/>
    </source>
</evidence>
<keyword evidence="3 9" id="KW-0863">Zinc-finger</keyword>
<feature type="compositionally biased region" description="Polar residues" evidence="10">
    <location>
        <begin position="391"/>
        <end position="408"/>
    </location>
</feature>
<feature type="domain" description="GATA-type" evidence="11">
    <location>
        <begin position="254"/>
        <end position="294"/>
    </location>
</feature>
<evidence type="ECO:0000256" key="9">
    <source>
        <dbReference type="PROSITE-ProRule" id="PRU00094"/>
    </source>
</evidence>
<dbReference type="PROSITE" id="PS50114">
    <property type="entry name" value="GATA_ZN_FINGER_2"/>
    <property type="match status" value="2"/>
</dbReference>
<comment type="subcellular location">
    <subcellularLocation>
        <location evidence="1">Nucleus</location>
    </subcellularLocation>
</comment>
<dbReference type="GO" id="GO:0008270">
    <property type="term" value="F:zinc ion binding"/>
    <property type="evidence" value="ECO:0007669"/>
    <property type="project" value="UniProtKB-KW"/>
</dbReference>
<evidence type="ECO:0000256" key="2">
    <source>
        <dbReference type="ARBA" id="ARBA00022723"/>
    </source>
</evidence>
<evidence type="ECO:0000256" key="10">
    <source>
        <dbReference type="SAM" id="MobiDB-lite"/>
    </source>
</evidence>
<evidence type="ECO:0000313" key="12">
    <source>
        <dbReference type="EMBL" id="AFF18488.1"/>
    </source>
</evidence>
<keyword evidence="4" id="KW-0862">Zinc</keyword>
<keyword evidence="7" id="KW-0804">Transcription</keyword>
<dbReference type="AlphaFoldDB" id="H8YS98"/>
<organism evidence="12">
    <name type="scientific">Schmidtea mediterranea</name>
    <name type="common">Freshwater planarian flatworm</name>
    <dbReference type="NCBI Taxonomy" id="79327"/>
    <lineage>
        <taxon>Eukaryota</taxon>
        <taxon>Metazoa</taxon>
        <taxon>Spiralia</taxon>
        <taxon>Lophotrochozoa</taxon>
        <taxon>Platyhelminthes</taxon>
        <taxon>Rhabditophora</taxon>
        <taxon>Seriata</taxon>
        <taxon>Tricladida</taxon>
        <taxon>Continenticola</taxon>
        <taxon>Geoplanoidea</taxon>
        <taxon>Dugesiidae</taxon>
        <taxon>Schmidtea</taxon>
    </lineage>
</organism>
<dbReference type="GO" id="GO:0045165">
    <property type="term" value="P:cell fate commitment"/>
    <property type="evidence" value="ECO:0007669"/>
    <property type="project" value="TreeGrafter"/>
</dbReference>
<dbReference type="PANTHER" id="PTHR10071:SF281">
    <property type="entry name" value="BOX A-BINDING FACTOR-RELATED"/>
    <property type="match status" value="1"/>
</dbReference>
<feature type="region of interest" description="Disordered" evidence="10">
    <location>
        <begin position="373"/>
        <end position="408"/>
    </location>
</feature>
<dbReference type="PRINTS" id="PR00619">
    <property type="entry name" value="GATAZNFINGER"/>
</dbReference>
<dbReference type="GO" id="GO:0000981">
    <property type="term" value="F:DNA-binding transcription factor activity, RNA polymerase II-specific"/>
    <property type="evidence" value="ECO:0007669"/>
    <property type="project" value="TreeGrafter"/>
</dbReference>
<evidence type="ECO:0000256" key="7">
    <source>
        <dbReference type="ARBA" id="ARBA00023163"/>
    </source>
</evidence>
<dbReference type="PANTHER" id="PTHR10071">
    <property type="entry name" value="TRANSCRIPTION FACTOR GATA FAMILY MEMBER"/>
    <property type="match status" value="1"/>
</dbReference>
<dbReference type="GO" id="GO:0045944">
    <property type="term" value="P:positive regulation of transcription by RNA polymerase II"/>
    <property type="evidence" value="ECO:0007669"/>
    <property type="project" value="TreeGrafter"/>
</dbReference>
<evidence type="ECO:0000256" key="4">
    <source>
        <dbReference type="ARBA" id="ARBA00022833"/>
    </source>
</evidence>
<dbReference type="Pfam" id="PF00320">
    <property type="entry name" value="GATA"/>
    <property type="match status" value="1"/>
</dbReference>
<name>H8YS98_SCHMD</name>
<dbReference type="GO" id="GO:0005634">
    <property type="term" value="C:nucleus"/>
    <property type="evidence" value="ECO:0007669"/>
    <property type="project" value="UniProtKB-SubCell"/>
</dbReference>
<protein>
    <submittedName>
        <fullName evidence="12">GATA456</fullName>
    </submittedName>
</protein>
<dbReference type="PROSITE" id="PS00344">
    <property type="entry name" value="GATA_ZN_FINGER_1"/>
    <property type="match status" value="1"/>
</dbReference>
<evidence type="ECO:0000256" key="5">
    <source>
        <dbReference type="ARBA" id="ARBA00023015"/>
    </source>
</evidence>
<dbReference type="EMBL" id="JF802198">
    <property type="protein sequence ID" value="AFF18488.1"/>
    <property type="molecule type" value="mRNA"/>
</dbReference>
<dbReference type="CDD" id="cd00202">
    <property type="entry name" value="ZnF_GATA"/>
    <property type="match status" value="1"/>
</dbReference>
<dbReference type="GO" id="GO:0000122">
    <property type="term" value="P:negative regulation of transcription by RNA polymerase II"/>
    <property type="evidence" value="ECO:0007669"/>
    <property type="project" value="TreeGrafter"/>
</dbReference>
<dbReference type="SUPFAM" id="SSF57716">
    <property type="entry name" value="Glucocorticoid receptor-like (DNA-binding domain)"/>
    <property type="match status" value="2"/>
</dbReference>
<keyword evidence="2" id="KW-0479">Metal-binding</keyword>
<dbReference type="SMART" id="SM00401">
    <property type="entry name" value="ZnF_GATA"/>
    <property type="match status" value="1"/>
</dbReference>
<proteinExistence type="evidence at transcript level"/>
<dbReference type="FunFam" id="3.30.50.10:FF:000032">
    <property type="entry name" value="Transcription factor GATA-3"/>
    <property type="match status" value="1"/>
</dbReference>
<sequence>MDIVSPKSNTSNLNALITYSNCPNIDLQSNDLSVNLTNSQNFHELDHKTNYGYKVSNNETKLNAFPYLAQSNLTDCTTDISGDLKNPNSHLNYGNGISFSEFSKMSETNIHGYPPYCFSTKLFPIPNLQEKSIINDNYSVKSTAGGFITESNEHQNSVNTGNSYNSNLSSYRTVIPAHFHLFNQNSPESNSFYNTAWNNYPFQISPTYPIQNLPDSTINWTTNNQIPSSNLVFDPWSCKSNLNLPPINEFGSNCDVSRECVNCGASNTQLWSRDNSGYYLCDECDRFSQNNSRNLEKLPTNQVSSSTENEFMKKSNANFQQYGKRSDLECSNCKITKTSLWRRNNEGEPVCNACGLYYKLHKSLRPLSMRKEGIQTRKRKRKTQMKPVSTHIANNQKVPSSESSSEQNQFINTVKSSENCYNMISENSPTYMPNISVQPFNHILNSSQYQFQSTENPINQSYLNSSIKNSNPFYDSESILYSYNNSNKIKDEPLLSMDNEPKPYSSINEKIDVNSIVRINEISNNSNSS</sequence>
<keyword evidence="8" id="KW-0539">Nucleus</keyword>
<dbReference type="Gene3D" id="3.30.50.10">
    <property type="entry name" value="Erythroid Transcription Factor GATA-1, subunit A"/>
    <property type="match status" value="2"/>
</dbReference>
<accession>H8YS98</accession>
<dbReference type="InterPro" id="IPR039355">
    <property type="entry name" value="Transcription_factor_GATA"/>
</dbReference>
<evidence type="ECO:0000256" key="1">
    <source>
        <dbReference type="ARBA" id="ARBA00004123"/>
    </source>
</evidence>
<keyword evidence="6" id="KW-0238">DNA-binding</keyword>
<dbReference type="GO" id="GO:0000978">
    <property type="term" value="F:RNA polymerase II cis-regulatory region sequence-specific DNA binding"/>
    <property type="evidence" value="ECO:0007669"/>
    <property type="project" value="TreeGrafter"/>
</dbReference>
<feature type="domain" description="GATA-type" evidence="11">
    <location>
        <begin position="324"/>
        <end position="377"/>
    </location>
</feature>
<gene>
    <name evidence="12" type="primary">gata456</name>
</gene>
<evidence type="ECO:0000256" key="3">
    <source>
        <dbReference type="ARBA" id="ARBA00022771"/>
    </source>
</evidence>
<evidence type="ECO:0000256" key="6">
    <source>
        <dbReference type="ARBA" id="ARBA00023125"/>
    </source>
</evidence>
<evidence type="ECO:0000259" key="11">
    <source>
        <dbReference type="PROSITE" id="PS50114"/>
    </source>
</evidence>
<dbReference type="OrthoDB" id="6249700at2759"/>